<evidence type="ECO:0000256" key="11">
    <source>
        <dbReference type="ARBA" id="ARBA00071648"/>
    </source>
</evidence>
<dbReference type="Proteomes" id="UP000192927">
    <property type="component" value="Unassembled WGS sequence"/>
</dbReference>
<evidence type="ECO:0000256" key="12">
    <source>
        <dbReference type="ARBA" id="ARBA00083354"/>
    </source>
</evidence>
<dbReference type="GO" id="GO:0030145">
    <property type="term" value="F:manganese ion binding"/>
    <property type="evidence" value="ECO:0007669"/>
    <property type="project" value="InterPro"/>
</dbReference>
<feature type="binding site" evidence="15">
    <location>
        <position position="467"/>
    </location>
    <ligand>
        <name>Mn(2+)</name>
        <dbReference type="ChEBI" id="CHEBI:29035"/>
        <label>1</label>
    </ligand>
</feature>
<dbReference type="EMBL" id="VXIT01000012">
    <property type="protein sequence ID" value="KAA6409077.1"/>
    <property type="molecule type" value="Genomic_DNA"/>
</dbReference>
<dbReference type="FunFam" id="3.40.1450.10:FF:000001">
    <property type="entry name" value="2,3-bisphosphoglycerate-independent phosphoglycerate mutase"/>
    <property type="match status" value="1"/>
</dbReference>
<evidence type="ECO:0000259" key="17">
    <source>
        <dbReference type="Pfam" id="PF06415"/>
    </source>
</evidence>
<evidence type="ECO:0000256" key="15">
    <source>
        <dbReference type="PIRSR" id="PIRSR001492-3"/>
    </source>
</evidence>
<feature type="binding site" evidence="15">
    <location>
        <position position="412"/>
    </location>
    <ligand>
        <name>Mn(2+)</name>
        <dbReference type="ChEBI" id="CHEBI:29035"/>
        <label>1</label>
    </ligand>
</feature>
<dbReference type="OrthoDB" id="1886626at2759"/>
<comment type="function">
    <text evidence="3">Catalyzes the interconversion of 2-phosphoglycerate and 3-phosphoglycerate.</text>
</comment>
<name>A0A1W5D2Q6_9LECA</name>
<evidence type="ECO:0000256" key="6">
    <source>
        <dbReference type="ARBA" id="ARBA00012026"/>
    </source>
</evidence>
<evidence type="ECO:0000256" key="10">
    <source>
        <dbReference type="ARBA" id="ARBA00023235"/>
    </source>
</evidence>
<dbReference type="UniPathway" id="UPA00109">
    <property type="reaction ID" value="UER00186"/>
</dbReference>
<keyword evidence="20" id="KW-1185">Reference proteome</keyword>
<comment type="pathway">
    <text evidence="4">Carbohydrate degradation; glycolysis; pyruvate from D-glyceraldehyde 3-phosphate: step 3/5.</text>
</comment>
<feature type="binding site" evidence="14">
    <location>
        <begin position="163"/>
        <end position="164"/>
    </location>
    <ligand>
        <name>substrate</name>
    </ligand>
</feature>
<reference evidence="18 21" key="3">
    <citation type="submission" date="2019-09" db="EMBL/GenBank/DDBJ databases">
        <title>The hologenome of the rock-dwelling lichen Lasallia pustulata.</title>
        <authorList>
            <person name="Greshake Tzovaras B."/>
            <person name="Segers F."/>
            <person name="Bicker A."/>
            <person name="Dal Grande F."/>
            <person name="Otte J."/>
            <person name="Hankeln T."/>
            <person name="Schmitt I."/>
            <person name="Ebersberger I."/>
        </authorList>
    </citation>
    <scope>NUCLEOTIDE SEQUENCE [LARGE SCALE GENOMIC DNA]</scope>
    <source>
        <strain evidence="18">A1-1</strain>
    </source>
</reference>
<dbReference type="PIRSF" id="PIRSF001492">
    <property type="entry name" value="IPGAM"/>
    <property type="match status" value="1"/>
</dbReference>
<dbReference type="InterPro" id="IPR005995">
    <property type="entry name" value="Pgm_bpd_ind"/>
</dbReference>
<evidence type="ECO:0000313" key="18">
    <source>
        <dbReference type="EMBL" id="KAA6409077.1"/>
    </source>
</evidence>
<evidence type="ECO:0000256" key="9">
    <source>
        <dbReference type="ARBA" id="ARBA00023211"/>
    </source>
</evidence>
<dbReference type="PANTHER" id="PTHR31637">
    <property type="entry name" value="2,3-BISPHOSPHOGLYCERATE-INDEPENDENT PHOSPHOGLYCERATE MUTASE"/>
    <property type="match status" value="1"/>
</dbReference>
<feature type="domain" description="Metalloenzyme" evidence="16">
    <location>
        <begin position="6"/>
        <end position="506"/>
    </location>
</feature>
<feature type="binding site" evidence="15">
    <location>
        <position position="450"/>
    </location>
    <ligand>
        <name>Mn(2+)</name>
        <dbReference type="ChEBI" id="CHEBI:29035"/>
        <label>2</label>
    </ligand>
</feature>
<dbReference type="Gene3D" id="3.40.720.10">
    <property type="entry name" value="Alkaline Phosphatase, subunit A"/>
    <property type="match status" value="1"/>
</dbReference>
<keyword evidence="9 15" id="KW-0464">Manganese</keyword>
<comment type="catalytic activity">
    <reaction evidence="1">
        <text>(2R)-2-phosphoglycerate = (2R)-3-phosphoglycerate</text>
        <dbReference type="Rhea" id="RHEA:15901"/>
        <dbReference type="ChEBI" id="CHEBI:58272"/>
        <dbReference type="ChEBI" id="CHEBI:58289"/>
        <dbReference type="EC" id="5.4.2.12"/>
    </reaction>
</comment>
<dbReference type="PANTHER" id="PTHR31637:SF0">
    <property type="entry name" value="2,3-BISPHOSPHOGLYCERATE-INDEPENDENT PHOSPHOGLYCERATE MUTASE"/>
    <property type="match status" value="1"/>
</dbReference>
<feature type="binding site" evidence="14">
    <location>
        <position position="133"/>
    </location>
    <ligand>
        <name>substrate</name>
    </ligand>
</feature>
<evidence type="ECO:0000256" key="3">
    <source>
        <dbReference type="ARBA" id="ARBA00002315"/>
    </source>
</evidence>
<evidence type="ECO:0000256" key="13">
    <source>
        <dbReference type="PIRSR" id="PIRSR001492-1"/>
    </source>
</evidence>
<evidence type="ECO:0000313" key="19">
    <source>
        <dbReference type="EMBL" id="SLM37169.1"/>
    </source>
</evidence>
<comment type="similarity">
    <text evidence="5">Belongs to the BPG-independent phosphoglycerate mutase family.</text>
</comment>
<gene>
    <name evidence="18" type="ORF">FRX48_07421</name>
</gene>
<feature type="binding site" evidence="15">
    <location>
        <position position="14"/>
    </location>
    <ligand>
        <name>Mn(2+)</name>
        <dbReference type="ChEBI" id="CHEBI:29035"/>
        <label>2</label>
    </ligand>
</feature>
<dbReference type="NCBIfam" id="TIGR01307">
    <property type="entry name" value="pgm_bpd_ind"/>
    <property type="match status" value="1"/>
</dbReference>
<dbReference type="InterPro" id="IPR011258">
    <property type="entry name" value="BPG-indep_PGM_N"/>
</dbReference>
<feature type="binding site" evidence="14">
    <location>
        <position position="195"/>
    </location>
    <ligand>
        <name>substrate</name>
    </ligand>
</feature>
<dbReference type="InterPro" id="IPR006124">
    <property type="entry name" value="Metalloenzyme"/>
</dbReference>
<accession>A0A1W5D2Q6</accession>
<feature type="active site" description="Phosphoserine intermediate" evidence="13">
    <location>
        <position position="72"/>
    </location>
</feature>
<dbReference type="HAMAP" id="MF_01038">
    <property type="entry name" value="GpmI"/>
    <property type="match status" value="1"/>
</dbReference>
<dbReference type="Pfam" id="PF01676">
    <property type="entry name" value="Metalloenzyme"/>
    <property type="match status" value="1"/>
</dbReference>
<sequence length="520" mass="57183">MVKVQQKAVLIVIDGWGIPSESSPKNGDAIAAADTPVMDDFAAKESKSAQGYTELEASSLAVGLPEGLMGNSEVGHLNIGAGRVVWQDVVRIDQTLKRGELDKIEDLTNCFKRAKDTNGRLHLLGLVSDGGVHSHIKHLYGLLQVAKEIGVPHVYVHFFGDGRDTDPKSAAGYMKELLAKMEEMGVGNIATVVGRYFIMDRDKRWDRVEIGLKGVVCGEGEESKDPVATIQARYEKGENDEFLKPIIVGGMEARVKDDDTLFFFNYRSDRVREVTQLLGDVDRSPKPDFPYPKNISLTTMTQYKTDYPFPMAFKPQHMGNVLAEWLGKQDVKQCHVAETEKYAHVTFFFNGGVEKQFPGEDRDMVPSPKVATYDKDPKMSAHGVAEQLCSRIGEGKYEFLMNNFAPPDMVGHTGVYEAAIEGVAATDKAIGLVYEKCKEEGYVLFITADHGNAEEMLNEEGTPKTSHTTNKVPFVMANAPKGWSLKKQDGVLGDVAPTVLEAMGLEQPKEMGGTSLLIKA</sequence>
<dbReference type="SUPFAM" id="SSF64158">
    <property type="entry name" value="2,3-Bisphosphoglycerate-independent phosphoglycerate mutase, substrate-binding domain"/>
    <property type="match status" value="1"/>
</dbReference>
<reference evidence="19" key="1">
    <citation type="submission" date="2017-03" db="EMBL/GenBank/DDBJ databases">
        <authorList>
            <person name="Afonso C.L."/>
            <person name="Miller P.J."/>
            <person name="Scott M.A."/>
            <person name="Spackman E."/>
            <person name="Goraichik I."/>
            <person name="Dimitrov K.M."/>
            <person name="Suarez D.L."/>
            <person name="Swayne D.E."/>
        </authorList>
    </citation>
    <scope>NUCLEOTIDE SEQUENCE [LARGE SCALE GENOMIC DNA]</scope>
</reference>
<evidence type="ECO:0000256" key="14">
    <source>
        <dbReference type="PIRSR" id="PIRSR001492-2"/>
    </source>
</evidence>
<keyword evidence="8" id="KW-0324">Glycolysis</keyword>
<keyword evidence="7 15" id="KW-0479">Metal-binding</keyword>
<keyword evidence="10" id="KW-0413">Isomerase</keyword>
<dbReference type="EC" id="5.4.2.12" evidence="6"/>
<dbReference type="Gene3D" id="3.40.1450.10">
    <property type="entry name" value="BPG-independent phosphoglycerate mutase, domain B"/>
    <property type="match status" value="1"/>
</dbReference>
<dbReference type="InterPro" id="IPR036646">
    <property type="entry name" value="PGAM_B_sf"/>
</dbReference>
<comment type="cofactor">
    <cofactor evidence="2">
        <name>Mn(2+)</name>
        <dbReference type="ChEBI" id="CHEBI:29035"/>
    </cofactor>
</comment>
<evidence type="ECO:0000313" key="21">
    <source>
        <dbReference type="Proteomes" id="UP000324767"/>
    </source>
</evidence>
<feature type="binding site" evidence="14">
    <location>
        <position position="201"/>
    </location>
    <ligand>
        <name>substrate</name>
    </ligand>
</feature>
<dbReference type="Pfam" id="PF06415">
    <property type="entry name" value="iPGM_N"/>
    <property type="match status" value="1"/>
</dbReference>
<evidence type="ECO:0000256" key="4">
    <source>
        <dbReference type="ARBA" id="ARBA00004798"/>
    </source>
</evidence>
<evidence type="ECO:0000256" key="2">
    <source>
        <dbReference type="ARBA" id="ARBA00001936"/>
    </source>
</evidence>
<dbReference type="GO" id="GO:0005737">
    <property type="term" value="C:cytoplasm"/>
    <property type="evidence" value="ECO:0007669"/>
    <property type="project" value="InterPro"/>
</dbReference>
<dbReference type="CDD" id="cd16010">
    <property type="entry name" value="iPGM"/>
    <property type="match status" value="1"/>
</dbReference>
<evidence type="ECO:0000256" key="5">
    <source>
        <dbReference type="ARBA" id="ARBA00008819"/>
    </source>
</evidence>
<dbReference type="GO" id="GO:0006096">
    <property type="term" value="P:glycolytic process"/>
    <property type="evidence" value="ECO:0007669"/>
    <property type="project" value="UniProtKB-UniPathway"/>
</dbReference>
<feature type="binding site" evidence="14">
    <location>
        <position position="341"/>
    </location>
    <ligand>
        <name>substrate</name>
    </ligand>
</feature>
<dbReference type="GO" id="GO:0004619">
    <property type="term" value="F:phosphoglycerate mutase activity"/>
    <property type="evidence" value="ECO:0007669"/>
    <property type="project" value="UniProtKB-EC"/>
</dbReference>
<evidence type="ECO:0000256" key="8">
    <source>
        <dbReference type="ARBA" id="ARBA00023152"/>
    </source>
</evidence>
<feature type="binding site" evidence="15">
    <location>
        <position position="408"/>
    </location>
    <ligand>
        <name>Mn(2+)</name>
        <dbReference type="ChEBI" id="CHEBI:29035"/>
        <label>1</label>
    </ligand>
</feature>
<dbReference type="FunFam" id="3.40.720.10:FF:000001">
    <property type="entry name" value="2,3-bisphosphoglycerate-independent phosphoglycerate mutase"/>
    <property type="match status" value="1"/>
</dbReference>
<evidence type="ECO:0000313" key="20">
    <source>
        <dbReference type="Proteomes" id="UP000192927"/>
    </source>
</evidence>
<feature type="binding site" evidence="15">
    <location>
        <position position="72"/>
    </location>
    <ligand>
        <name>Mn(2+)</name>
        <dbReference type="ChEBI" id="CHEBI:29035"/>
        <label>2</label>
    </ligand>
</feature>
<dbReference type="GO" id="GO:0006007">
    <property type="term" value="P:glucose catabolic process"/>
    <property type="evidence" value="ECO:0007669"/>
    <property type="project" value="InterPro"/>
</dbReference>
<dbReference type="SUPFAM" id="SSF53649">
    <property type="entry name" value="Alkaline phosphatase-like"/>
    <property type="match status" value="1"/>
</dbReference>
<feature type="binding site" evidence="15">
    <location>
        <position position="449"/>
    </location>
    <ligand>
        <name>Mn(2+)</name>
        <dbReference type="ChEBI" id="CHEBI:29035"/>
        <label>2</label>
    </ligand>
</feature>
<evidence type="ECO:0000256" key="1">
    <source>
        <dbReference type="ARBA" id="ARBA00000370"/>
    </source>
</evidence>
<dbReference type="InterPro" id="IPR017850">
    <property type="entry name" value="Alkaline_phosphatase_core_sf"/>
</dbReference>
<dbReference type="Proteomes" id="UP000324767">
    <property type="component" value="Unassembled WGS sequence"/>
</dbReference>
<feature type="domain" description="BPG-independent PGAM N-terminal" evidence="17">
    <location>
        <begin position="92"/>
        <end position="304"/>
    </location>
</feature>
<dbReference type="EMBL" id="FWEW01001418">
    <property type="protein sequence ID" value="SLM37169.1"/>
    <property type="molecule type" value="Genomic_DNA"/>
</dbReference>
<feature type="binding site" evidence="14">
    <location>
        <begin position="267"/>
        <end position="270"/>
    </location>
    <ligand>
        <name>substrate</name>
    </ligand>
</feature>
<evidence type="ECO:0000259" key="16">
    <source>
        <dbReference type="Pfam" id="PF01676"/>
    </source>
</evidence>
<protein>
    <recommendedName>
        <fullName evidence="11">2,3-bisphosphoglycerate-independent phosphoglycerate mutase</fullName>
        <ecNumber evidence="6">5.4.2.12</ecNumber>
    </recommendedName>
    <alternativeName>
        <fullName evidence="12">Cofactor-independent phosphoglycerate mutase homolog</fullName>
    </alternativeName>
</protein>
<evidence type="ECO:0000256" key="7">
    <source>
        <dbReference type="ARBA" id="ARBA00022723"/>
    </source>
</evidence>
<reference evidence="20" key="2">
    <citation type="submission" date="2017-03" db="EMBL/GenBank/DDBJ databases">
        <authorList>
            <person name="Sharma R."/>
            <person name="Thines M."/>
        </authorList>
    </citation>
    <scope>NUCLEOTIDE SEQUENCE [LARGE SCALE GENOMIC DNA]</scope>
</reference>
<proteinExistence type="inferred from homology"/>
<organism evidence="19 20">
    <name type="scientific">Lasallia pustulata</name>
    <dbReference type="NCBI Taxonomy" id="136370"/>
    <lineage>
        <taxon>Eukaryota</taxon>
        <taxon>Fungi</taxon>
        <taxon>Dikarya</taxon>
        <taxon>Ascomycota</taxon>
        <taxon>Pezizomycotina</taxon>
        <taxon>Lecanoromycetes</taxon>
        <taxon>OSLEUM clade</taxon>
        <taxon>Umbilicariomycetidae</taxon>
        <taxon>Umbilicariales</taxon>
        <taxon>Umbilicariaceae</taxon>
        <taxon>Lasallia</taxon>
    </lineage>
</organism>
<dbReference type="AlphaFoldDB" id="A0A1W5D2Q6"/>